<comment type="caution">
    <text evidence="2">The sequence shown here is derived from an EMBL/GenBank/DDBJ whole genome shotgun (WGS) entry which is preliminary data.</text>
</comment>
<protein>
    <recommendedName>
        <fullName evidence="4">Molecular chaperone</fullName>
    </recommendedName>
</protein>
<evidence type="ECO:0000313" key="2">
    <source>
        <dbReference type="EMBL" id="GGE80088.1"/>
    </source>
</evidence>
<keyword evidence="1" id="KW-0732">Signal</keyword>
<evidence type="ECO:0000313" key="3">
    <source>
        <dbReference type="Proteomes" id="UP000638462"/>
    </source>
</evidence>
<accession>A0ABQ1T5X1</accession>
<feature type="chain" id="PRO_5046575307" description="Molecular chaperone" evidence="1">
    <location>
        <begin position="19"/>
        <end position="232"/>
    </location>
</feature>
<dbReference type="EMBL" id="BMIT01000001">
    <property type="protein sequence ID" value="GGE80088.1"/>
    <property type="molecule type" value="Genomic_DNA"/>
</dbReference>
<dbReference type="InterPro" id="IPR008962">
    <property type="entry name" value="PapD-like_sf"/>
</dbReference>
<dbReference type="PANTHER" id="PTHR30251:SF4">
    <property type="entry name" value="SLR1668 PROTEIN"/>
    <property type="match status" value="1"/>
</dbReference>
<evidence type="ECO:0000256" key="1">
    <source>
        <dbReference type="SAM" id="SignalP"/>
    </source>
</evidence>
<organism evidence="2 3">
    <name type="scientific">Pseudoalteromonas gelatinilytica</name>
    <dbReference type="NCBI Taxonomy" id="1703256"/>
    <lineage>
        <taxon>Bacteria</taxon>
        <taxon>Pseudomonadati</taxon>
        <taxon>Pseudomonadota</taxon>
        <taxon>Gammaproteobacteria</taxon>
        <taxon>Alteromonadales</taxon>
        <taxon>Pseudoalteromonadaceae</taxon>
        <taxon>Pseudoalteromonas</taxon>
    </lineage>
</organism>
<keyword evidence="3" id="KW-1185">Reference proteome</keyword>
<dbReference type="InterPro" id="IPR013783">
    <property type="entry name" value="Ig-like_fold"/>
</dbReference>
<reference evidence="3" key="1">
    <citation type="journal article" date="2019" name="Int. J. Syst. Evol. Microbiol.">
        <title>The Global Catalogue of Microorganisms (GCM) 10K type strain sequencing project: providing services to taxonomists for standard genome sequencing and annotation.</title>
        <authorList>
            <consortium name="The Broad Institute Genomics Platform"/>
            <consortium name="The Broad Institute Genome Sequencing Center for Infectious Disease"/>
            <person name="Wu L."/>
            <person name="Ma J."/>
        </authorList>
    </citation>
    <scope>NUCLEOTIDE SEQUENCE [LARGE SCALE GENOMIC DNA]</scope>
    <source>
        <strain evidence="3">CGMCC 1.15394</strain>
    </source>
</reference>
<feature type="signal peptide" evidence="1">
    <location>
        <begin position="1"/>
        <end position="18"/>
    </location>
</feature>
<dbReference type="Gene3D" id="2.60.40.10">
    <property type="entry name" value="Immunoglobulins"/>
    <property type="match status" value="1"/>
</dbReference>
<sequence length="232" mass="25694">MHRLIYLFSLLLSFHSVAFQVQPMVAELAPSGSTAQQTIRVMNNSSASLAIELTAFDLKITPSGEEQLTPNDADFFILPMTTIIAPGKSQSILIRYVGDPILAASKSYRIGVDQVMIDTGESNQSGVGIATSFRTLFTVVPEGATAKLVIEQKQQQQEGLWKVRLKNEGNKLLRLSKSTWFIEQHDDTMNLAGDELSRALSGKLLLPHSSREVFLKVPKQFKAEQSQLKVQF</sequence>
<evidence type="ECO:0008006" key="4">
    <source>
        <dbReference type="Google" id="ProtNLM"/>
    </source>
</evidence>
<dbReference type="Proteomes" id="UP000638462">
    <property type="component" value="Unassembled WGS sequence"/>
</dbReference>
<dbReference type="RefSeq" id="WP_188726628.1">
    <property type="nucleotide sequence ID" value="NZ_BMIT01000001.1"/>
</dbReference>
<proteinExistence type="predicted"/>
<name>A0ABQ1T5X1_9GAMM</name>
<dbReference type="InterPro" id="IPR050643">
    <property type="entry name" value="Periplasmic_pilus_chap"/>
</dbReference>
<dbReference type="SUPFAM" id="SSF49354">
    <property type="entry name" value="PapD-like"/>
    <property type="match status" value="1"/>
</dbReference>
<dbReference type="PANTHER" id="PTHR30251">
    <property type="entry name" value="PILUS ASSEMBLY CHAPERONE"/>
    <property type="match status" value="1"/>
</dbReference>
<gene>
    <name evidence="2" type="ORF">GCM10008027_00950</name>
</gene>